<gene>
    <name evidence="3" type="ORF">HGP29_02760</name>
</gene>
<dbReference type="Gene3D" id="3.20.20.140">
    <property type="entry name" value="Metal-dependent hydrolases"/>
    <property type="match status" value="1"/>
</dbReference>
<name>A0A7X8SH10_9BACT</name>
<feature type="chain" id="PRO_5030636234" evidence="1">
    <location>
        <begin position="20"/>
        <end position="576"/>
    </location>
</feature>
<feature type="signal peptide" evidence="1">
    <location>
        <begin position="1"/>
        <end position="19"/>
    </location>
</feature>
<dbReference type="PANTHER" id="PTHR22642:SF2">
    <property type="entry name" value="PROTEIN LONG AFTER FAR-RED 3"/>
    <property type="match status" value="1"/>
</dbReference>
<dbReference type="RefSeq" id="WP_168880782.1">
    <property type="nucleotide sequence ID" value="NZ_JABAIL010000001.1"/>
</dbReference>
<evidence type="ECO:0000256" key="1">
    <source>
        <dbReference type="SAM" id="SignalP"/>
    </source>
</evidence>
<evidence type="ECO:0000313" key="4">
    <source>
        <dbReference type="Proteomes" id="UP000585050"/>
    </source>
</evidence>
<dbReference type="InterPro" id="IPR033932">
    <property type="entry name" value="YtcJ-like"/>
</dbReference>
<dbReference type="SUPFAM" id="SSF51338">
    <property type="entry name" value="Composite domain of metallo-dependent hydrolases"/>
    <property type="match status" value="1"/>
</dbReference>
<dbReference type="InterPro" id="IPR013108">
    <property type="entry name" value="Amidohydro_3"/>
</dbReference>
<protein>
    <submittedName>
        <fullName evidence="3">Amidohydrolase</fullName>
    </submittedName>
</protein>
<accession>A0A7X8SH10</accession>
<dbReference type="Gene3D" id="2.30.40.10">
    <property type="entry name" value="Urease, subunit C, domain 1"/>
    <property type="match status" value="1"/>
</dbReference>
<dbReference type="PANTHER" id="PTHR22642">
    <property type="entry name" value="IMIDAZOLONEPROPIONASE"/>
    <property type="match status" value="1"/>
</dbReference>
<dbReference type="Pfam" id="PF07969">
    <property type="entry name" value="Amidohydro_3"/>
    <property type="match status" value="1"/>
</dbReference>
<comment type="caution">
    <text evidence="3">The sequence shown here is derived from an EMBL/GenBank/DDBJ whole genome shotgun (WGS) entry which is preliminary data.</text>
</comment>
<feature type="domain" description="Amidohydrolase 3" evidence="2">
    <location>
        <begin position="76"/>
        <end position="573"/>
    </location>
</feature>
<keyword evidence="4" id="KW-1185">Reference proteome</keyword>
<proteinExistence type="predicted"/>
<keyword evidence="3" id="KW-0378">Hydrolase</keyword>
<dbReference type="InterPro" id="IPR011059">
    <property type="entry name" value="Metal-dep_hydrolase_composite"/>
</dbReference>
<dbReference type="EMBL" id="JABAIL010000001">
    <property type="protein sequence ID" value="NLR90105.1"/>
    <property type="molecule type" value="Genomic_DNA"/>
</dbReference>
<dbReference type="Gene3D" id="3.10.310.70">
    <property type="match status" value="1"/>
</dbReference>
<dbReference type="InterPro" id="IPR032466">
    <property type="entry name" value="Metal_Hydrolase"/>
</dbReference>
<sequence length="576" mass="65677">MTRITTLIITLLIAINSIATEKVNSNTVLYKGGTIVTMEGEAGETAEAVVSIDDKIVFVGTEEKAKALYPKAVEHDLEGKTMFPGFIEQHIHPFLGALTLVMDVIAPEPWDLPTKYWEPAYTPETYKEKLIQIEAEKEDPNEILMTWGYHHNFHGKIDRDYLDEISKDRPILVWHRSVHEMYLNTAMIEHLGLTEQWVEGLNEQLKEQIDFEKGYFIEAGLMLGLLPKIHHLMGSEERMRKGLDQMIKILRKNGVTAFNEPGAFIMPGHHEIYMEMLGAEETPMYSFFIPESKTPYFRHAHEGPEAIVKAVEDITHSFPKEGKVRFFDKHVKLLIDGAIVSQLMMMEDGYLDGHEGEWIQRPETISELFDIFWPLDYQLHVHVNGDKGMNELLRVIERKMEEMPREDHRTTIVHFANSTNGQVERIQKLGCIVSANPYYVTAFSDKYSEVGLGPVRAQAMVRSGEAERRGIPFSLHSDLPIGPSDPLFLAWCAVTRGTLQGNSYRPDLALSLHGAMKGITIEAAYSWRMENELGSIKEGKIANFTILEENPYEVEESHLKDIKIWGTVFEGKCFQN</sequence>
<dbReference type="AlphaFoldDB" id="A0A7X8SH10"/>
<dbReference type="GO" id="GO:0016810">
    <property type="term" value="F:hydrolase activity, acting on carbon-nitrogen (but not peptide) bonds"/>
    <property type="evidence" value="ECO:0007669"/>
    <property type="project" value="InterPro"/>
</dbReference>
<reference evidence="3 4" key="1">
    <citation type="submission" date="2020-04" db="EMBL/GenBank/DDBJ databases">
        <title>Flammeovirga sp. SR4, a novel species isolated from seawater.</title>
        <authorList>
            <person name="Wang X."/>
        </authorList>
    </citation>
    <scope>NUCLEOTIDE SEQUENCE [LARGE SCALE GENOMIC DNA]</scope>
    <source>
        <strain evidence="3 4">SR4</strain>
    </source>
</reference>
<organism evidence="3 4">
    <name type="scientific">Flammeovirga agarivorans</name>
    <dbReference type="NCBI Taxonomy" id="2726742"/>
    <lineage>
        <taxon>Bacteria</taxon>
        <taxon>Pseudomonadati</taxon>
        <taxon>Bacteroidota</taxon>
        <taxon>Cytophagia</taxon>
        <taxon>Cytophagales</taxon>
        <taxon>Flammeovirgaceae</taxon>
        <taxon>Flammeovirga</taxon>
    </lineage>
</organism>
<keyword evidence="1" id="KW-0732">Signal</keyword>
<dbReference type="Proteomes" id="UP000585050">
    <property type="component" value="Unassembled WGS sequence"/>
</dbReference>
<dbReference type="SUPFAM" id="SSF51556">
    <property type="entry name" value="Metallo-dependent hydrolases"/>
    <property type="match status" value="1"/>
</dbReference>
<evidence type="ECO:0000259" key="2">
    <source>
        <dbReference type="Pfam" id="PF07969"/>
    </source>
</evidence>
<evidence type="ECO:0000313" key="3">
    <source>
        <dbReference type="EMBL" id="NLR90105.1"/>
    </source>
</evidence>
<dbReference type="CDD" id="cd01300">
    <property type="entry name" value="YtcJ_like"/>
    <property type="match status" value="1"/>
</dbReference>